<comment type="similarity">
    <text evidence="1 5">Belongs to the bacterial ribosomal protein bL17 family.</text>
</comment>
<protein>
    <recommendedName>
        <fullName evidence="4 6">50S ribosomal protein L17</fullName>
    </recommendedName>
</protein>
<dbReference type="GO" id="GO:0022625">
    <property type="term" value="C:cytosolic large ribosomal subunit"/>
    <property type="evidence" value="ECO:0007669"/>
    <property type="project" value="TreeGrafter"/>
</dbReference>
<evidence type="ECO:0000256" key="6">
    <source>
        <dbReference type="RuleBase" id="RU000661"/>
    </source>
</evidence>
<evidence type="ECO:0000313" key="8">
    <source>
        <dbReference type="Proteomes" id="UP000231086"/>
    </source>
</evidence>
<organism evidence="7 8">
    <name type="scientific">Candidatus Portnoybacteria bacterium CG10_big_fil_rev_8_21_14_0_10_44_7</name>
    <dbReference type="NCBI Taxonomy" id="1974816"/>
    <lineage>
        <taxon>Bacteria</taxon>
        <taxon>Candidatus Portnoyibacteriota</taxon>
    </lineage>
</organism>
<dbReference type="GO" id="GO:0006412">
    <property type="term" value="P:translation"/>
    <property type="evidence" value="ECO:0007669"/>
    <property type="project" value="InterPro"/>
</dbReference>
<dbReference type="InterPro" id="IPR036373">
    <property type="entry name" value="Ribosomal_bL17_sf"/>
</dbReference>
<reference evidence="8" key="1">
    <citation type="submission" date="2017-09" db="EMBL/GenBank/DDBJ databases">
        <title>Depth-based differentiation of microbial function through sediment-hosted aquifers and enrichment of novel symbionts in the deep terrestrial subsurface.</title>
        <authorList>
            <person name="Probst A.J."/>
            <person name="Ladd B."/>
            <person name="Jarett J.K."/>
            <person name="Geller-Mcgrath D.E."/>
            <person name="Sieber C.M.K."/>
            <person name="Emerson J.B."/>
            <person name="Anantharaman K."/>
            <person name="Thomas B.C."/>
            <person name="Malmstrom R."/>
            <person name="Stieglmeier M."/>
            <person name="Klingl A."/>
            <person name="Woyke T."/>
            <person name="Ryan C.M."/>
            <person name="Banfield J.F."/>
        </authorList>
    </citation>
    <scope>NUCLEOTIDE SEQUENCE [LARGE SCALE GENOMIC DNA]</scope>
</reference>
<dbReference type="NCBIfam" id="TIGR00059">
    <property type="entry name" value="L17"/>
    <property type="match status" value="1"/>
</dbReference>
<comment type="caution">
    <text evidence="7">The sequence shown here is derived from an EMBL/GenBank/DDBJ whole genome shotgun (WGS) entry which is preliminary data.</text>
</comment>
<dbReference type="Proteomes" id="UP000231086">
    <property type="component" value="Unassembled WGS sequence"/>
</dbReference>
<dbReference type="GO" id="GO:0003735">
    <property type="term" value="F:structural constituent of ribosome"/>
    <property type="evidence" value="ECO:0007669"/>
    <property type="project" value="InterPro"/>
</dbReference>
<proteinExistence type="inferred from homology"/>
<dbReference type="InterPro" id="IPR000456">
    <property type="entry name" value="Ribosomal_bL17"/>
</dbReference>
<evidence type="ECO:0000256" key="5">
    <source>
        <dbReference type="RuleBase" id="RU000660"/>
    </source>
</evidence>
<evidence type="ECO:0000256" key="2">
    <source>
        <dbReference type="ARBA" id="ARBA00022980"/>
    </source>
</evidence>
<gene>
    <name evidence="7" type="ORF">COU85_00670</name>
</gene>
<keyword evidence="3 5" id="KW-0687">Ribonucleoprotein</keyword>
<evidence type="ECO:0000256" key="4">
    <source>
        <dbReference type="ARBA" id="ARBA00035494"/>
    </source>
</evidence>
<dbReference type="PANTHER" id="PTHR14413">
    <property type="entry name" value="RIBOSOMAL PROTEIN L17"/>
    <property type="match status" value="1"/>
</dbReference>
<dbReference type="Pfam" id="PF01196">
    <property type="entry name" value="Ribosomal_L17"/>
    <property type="match status" value="1"/>
</dbReference>
<accession>A0A2M8KJB4</accession>
<evidence type="ECO:0000313" key="7">
    <source>
        <dbReference type="EMBL" id="PJE59998.1"/>
    </source>
</evidence>
<sequence length="133" mass="15070">MRKQIKQRKFGRKKDQRKALLRGLASDLILRERVQTTLAKAKEIKPEVEKLVTRAAKDDLATARYLASRLSKKAAQKARKELGPKFAGRPGGYLRIIKTDQKRKDGAAKALIEFVKQPPIQQEAQQPQAVVKK</sequence>
<dbReference type="EMBL" id="PFEA01000014">
    <property type="protein sequence ID" value="PJE59998.1"/>
    <property type="molecule type" value="Genomic_DNA"/>
</dbReference>
<name>A0A2M8KJB4_9BACT</name>
<dbReference type="PANTHER" id="PTHR14413:SF16">
    <property type="entry name" value="LARGE RIBOSOMAL SUBUNIT PROTEIN BL17M"/>
    <property type="match status" value="1"/>
</dbReference>
<keyword evidence="2 5" id="KW-0689">Ribosomal protein</keyword>
<evidence type="ECO:0000256" key="3">
    <source>
        <dbReference type="ARBA" id="ARBA00023274"/>
    </source>
</evidence>
<evidence type="ECO:0000256" key="1">
    <source>
        <dbReference type="ARBA" id="ARBA00008777"/>
    </source>
</evidence>
<dbReference type="SUPFAM" id="SSF64263">
    <property type="entry name" value="Prokaryotic ribosomal protein L17"/>
    <property type="match status" value="1"/>
</dbReference>
<dbReference type="AlphaFoldDB" id="A0A2M8KJB4"/>
<dbReference type="Gene3D" id="3.90.1030.10">
    <property type="entry name" value="Ribosomal protein L17"/>
    <property type="match status" value="1"/>
</dbReference>